<dbReference type="EMBL" id="BLIP01000001">
    <property type="protein sequence ID" value="GFE23775.1"/>
    <property type="molecule type" value="Genomic_DNA"/>
</dbReference>
<comment type="caution">
    <text evidence="2">The sequence shown here is derived from an EMBL/GenBank/DDBJ whole genome shotgun (WGS) entry which is preliminary data.</text>
</comment>
<evidence type="ECO:0000256" key="1">
    <source>
        <dbReference type="SAM" id="MobiDB-lite"/>
    </source>
</evidence>
<evidence type="ECO:0000313" key="3">
    <source>
        <dbReference type="Proteomes" id="UP000429552"/>
    </source>
</evidence>
<feature type="region of interest" description="Disordered" evidence="1">
    <location>
        <begin position="1"/>
        <end position="21"/>
    </location>
</feature>
<evidence type="ECO:0000313" key="2">
    <source>
        <dbReference type="EMBL" id="GFE23775.1"/>
    </source>
</evidence>
<organism evidence="2 3">
    <name type="scientific">Streptomyces nigrescens</name>
    <dbReference type="NCBI Taxonomy" id="1920"/>
    <lineage>
        <taxon>Bacteria</taxon>
        <taxon>Bacillati</taxon>
        <taxon>Actinomycetota</taxon>
        <taxon>Actinomycetes</taxon>
        <taxon>Kitasatosporales</taxon>
        <taxon>Streptomycetaceae</taxon>
        <taxon>Streptomyces</taxon>
    </lineage>
</organism>
<dbReference type="AlphaFoldDB" id="A0A640TP01"/>
<name>A0A640TP01_STRNI</name>
<reference evidence="2 3" key="1">
    <citation type="submission" date="2019-12" db="EMBL/GenBank/DDBJ databases">
        <title>Whole genome shotgun sequence of Streptomyces libani subsp. libani NBRC 13452.</title>
        <authorList>
            <person name="Ichikawa N."/>
            <person name="Kimura A."/>
            <person name="Kitahashi Y."/>
            <person name="Komaki H."/>
            <person name="Tamura T."/>
        </authorList>
    </citation>
    <scope>NUCLEOTIDE SEQUENCE [LARGE SCALE GENOMIC DNA]</scope>
    <source>
        <strain evidence="2 3">NBRC 13452</strain>
    </source>
</reference>
<sequence length="83" mass="8776">MDDGVDARLGQDPGNGGMPDIGFEEFGAAQMVLRCHGVDPDHPVDIGIALDTTDEPTAQLPCDSRDEHDLAQDQPHLPAATTP</sequence>
<gene>
    <name evidence="2" type="ORF">Sliba_42280</name>
</gene>
<proteinExistence type="predicted"/>
<accession>A0A640TP01</accession>
<protein>
    <submittedName>
        <fullName evidence="2">Uncharacterized protein</fullName>
    </submittedName>
</protein>
<feature type="region of interest" description="Disordered" evidence="1">
    <location>
        <begin position="53"/>
        <end position="83"/>
    </location>
</feature>
<dbReference type="Proteomes" id="UP000429552">
    <property type="component" value="Unassembled WGS sequence"/>
</dbReference>